<comment type="caution">
    <text evidence="1">The sequence shown here is derived from an EMBL/GenBank/DDBJ whole genome shotgun (WGS) entry which is preliminary data.</text>
</comment>
<name>X1T5X9_9ZZZZ</name>
<reference evidence="1" key="1">
    <citation type="journal article" date="2014" name="Front. Microbiol.">
        <title>High frequency of phylogenetically diverse reductive dehalogenase-homologous genes in deep subseafloor sedimentary metagenomes.</title>
        <authorList>
            <person name="Kawai M."/>
            <person name="Futagami T."/>
            <person name="Toyoda A."/>
            <person name="Takaki Y."/>
            <person name="Nishi S."/>
            <person name="Hori S."/>
            <person name="Arai W."/>
            <person name="Tsubouchi T."/>
            <person name="Morono Y."/>
            <person name="Uchiyama I."/>
            <person name="Ito T."/>
            <person name="Fujiyama A."/>
            <person name="Inagaki F."/>
            <person name="Takami H."/>
        </authorList>
    </citation>
    <scope>NUCLEOTIDE SEQUENCE</scope>
    <source>
        <strain evidence="1">Expedition CK06-06</strain>
    </source>
</reference>
<sequence>SKTEIAELSAEEVWAYITRILTNLPDVRAARIDNLDVLLSTRLSKAFFDSEMTLIKNMPGSSFDSEDDSLEAIGTEHHHITQIFPEDTNETITFTAGGTDNTWSSWAEIDDNNGVKFSDKLTSPTHLTAFLIEACNVKDKAYLLEVAYGDAKTLVARYRFIAGETTKLPPIQQVRIRSEHIPAGEKVYYRMKCEAAGKTCQLHIRYYQHT</sequence>
<gene>
    <name evidence="1" type="ORF">S12H4_27883</name>
</gene>
<proteinExistence type="predicted"/>
<accession>X1T5X9</accession>
<feature type="non-terminal residue" evidence="1">
    <location>
        <position position="1"/>
    </location>
</feature>
<organism evidence="1">
    <name type="scientific">marine sediment metagenome</name>
    <dbReference type="NCBI Taxonomy" id="412755"/>
    <lineage>
        <taxon>unclassified sequences</taxon>
        <taxon>metagenomes</taxon>
        <taxon>ecological metagenomes</taxon>
    </lineage>
</organism>
<protein>
    <submittedName>
        <fullName evidence="1">Uncharacterized protein</fullName>
    </submittedName>
</protein>
<evidence type="ECO:0000313" key="1">
    <source>
        <dbReference type="EMBL" id="GAJ00649.1"/>
    </source>
</evidence>
<dbReference type="EMBL" id="BARW01015950">
    <property type="protein sequence ID" value="GAJ00649.1"/>
    <property type="molecule type" value="Genomic_DNA"/>
</dbReference>
<dbReference type="AlphaFoldDB" id="X1T5X9"/>